<dbReference type="PRINTS" id="PR00316">
    <property type="entry name" value="ENTEROVIROMP"/>
</dbReference>
<dbReference type="PANTHER" id="PTHR35892:SF2">
    <property type="entry name" value="OUTER MEMBRANE PROTEIN PAGN"/>
    <property type="match status" value="1"/>
</dbReference>
<keyword evidence="3" id="KW-0812">Transmembrane</keyword>
<dbReference type="InterPro" id="IPR051723">
    <property type="entry name" value="Bact_OM_Invasion-Related"/>
</dbReference>
<dbReference type="Proteomes" id="UP001515683">
    <property type="component" value="Unassembled WGS sequence"/>
</dbReference>
<accession>A0ABX0RFC3</accession>
<evidence type="ECO:0000256" key="6">
    <source>
        <dbReference type="SAM" id="SignalP"/>
    </source>
</evidence>
<dbReference type="Pfam" id="PF13505">
    <property type="entry name" value="OMP_b-brl"/>
    <property type="match status" value="1"/>
</dbReference>
<reference evidence="8 9" key="1">
    <citation type="journal article" date="2019" name="bioRxiv">
        <title>Bacteria contribute to plant secondary compound degradation in a generalist herbivore system.</title>
        <authorList>
            <person name="Francoeur C.B."/>
            <person name="Khadempour L."/>
            <person name="Moreira-Soto R.D."/>
            <person name="Gotting K."/>
            <person name="Book A.J."/>
            <person name="Pinto-Tomas A.A."/>
            <person name="Keefover-Ring K."/>
            <person name="Currie C.R."/>
        </authorList>
    </citation>
    <scope>NUCLEOTIDE SEQUENCE [LARGE SCALE GENOMIC DNA]</scope>
    <source>
        <strain evidence="8">Acro-835</strain>
    </source>
</reference>
<dbReference type="SUPFAM" id="SSF56925">
    <property type="entry name" value="OMPA-like"/>
    <property type="match status" value="1"/>
</dbReference>
<evidence type="ECO:0000256" key="4">
    <source>
        <dbReference type="ARBA" id="ARBA00022729"/>
    </source>
</evidence>
<dbReference type="InterPro" id="IPR000758">
    <property type="entry name" value="Enterovir_OMP"/>
</dbReference>
<evidence type="ECO:0000313" key="8">
    <source>
        <dbReference type="EMBL" id="NIF24066.1"/>
    </source>
</evidence>
<sequence>MKEERMKYPLMALLLTLSGSALAESITLSAGWATSRFEGSNLNGMNVKAGYQPDNSPLGLMTSYSYAAQSTAEDIRGNWVISKVTYHSLQGGLSYESTPWLRPYAMLGAARLGEKYTASNGTFKENGQHDRTAMVYSAGFQVYPVKNVFLDASYEGTKLYERRISTYTLGVGWKF</sequence>
<dbReference type="Gene3D" id="2.40.160.20">
    <property type="match status" value="1"/>
</dbReference>
<protein>
    <submittedName>
        <fullName evidence="8">Outer membrane beta-barrel protein</fullName>
    </submittedName>
</protein>
<organism evidence="8 9">
    <name type="scientific">Candidatus Pantoea multigeneris</name>
    <dbReference type="NCBI Taxonomy" id="2608357"/>
    <lineage>
        <taxon>Bacteria</taxon>
        <taxon>Pseudomonadati</taxon>
        <taxon>Pseudomonadota</taxon>
        <taxon>Gammaproteobacteria</taxon>
        <taxon>Enterobacterales</taxon>
        <taxon>Erwiniaceae</taxon>
        <taxon>Pantoea</taxon>
    </lineage>
</organism>
<keyword evidence="5" id="KW-0472">Membrane</keyword>
<evidence type="ECO:0000256" key="2">
    <source>
        <dbReference type="ARBA" id="ARBA00022452"/>
    </source>
</evidence>
<dbReference type="EMBL" id="VWXF01000012">
    <property type="protein sequence ID" value="NIF24066.1"/>
    <property type="molecule type" value="Genomic_DNA"/>
</dbReference>
<dbReference type="InterPro" id="IPR027385">
    <property type="entry name" value="Beta-barrel_OMP"/>
</dbReference>
<keyword evidence="2" id="KW-1134">Transmembrane beta strand</keyword>
<proteinExistence type="predicted"/>
<feature type="signal peptide" evidence="6">
    <location>
        <begin position="1"/>
        <end position="23"/>
    </location>
</feature>
<comment type="subcellular location">
    <subcellularLocation>
        <location evidence="1">Cell outer membrane</location>
        <topology evidence="1">Multi-pass membrane protein</topology>
    </subcellularLocation>
</comment>
<keyword evidence="9" id="KW-1185">Reference proteome</keyword>
<name>A0ABX0RFC3_9GAMM</name>
<dbReference type="PANTHER" id="PTHR35892">
    <property type="entry name" value="OUTER MEMBRANE PROTEIN PAGN-RELATED"/>
    <property type="match status" value="1"/>
</dbReference>
<evidence type="ECO:0000259" key="7">
    <source>
        <dbReference type="Pfam" id="PF13505"/>
    </source>
</evidence>
<dbReference type="InterPro" id="IPR011250">
    <property type="entry name" value="OMP/PagP_B-barrel"/>
</dbReference>
<evidence type="ECO:0000256" key="1">
    <source>
        <dbReference type="ARBA" id="ARBA00004571"/>
    </source>
</evidence>
<feature type="domain" description="Outer membrane protein beta-barrel" evidence="7">
    <location>
        <begin position="12"/>
        <end position="175"/>
    </location>
</feature>
<evidence type="ECO:0000313" key="9">
    <source>
        <dbReference type="Proteomes" id="UP001515683"/>
    </source>
</evidence>
<evidence type="ECO:0000256" key="3">
    <source>
        <dbReference type="ARBA" id="ARBA00022692"/>
    </source>
</evidence>
<evidence type="ECO:0000256" key="5">
    <source>
        <dbReference type="ARBA" id="ARBA00023136"/>
    </source>
</evidence>
<comment type="caution">
    <text evidence="8">The sequence shown here is derived from an EMBL/GenBank/DDBJ whole genome shotgun (WGS) entry which is preliminary data.</text>
</comment>
<gene>
    <name evidence="8" type="ORF">F3J40_21080</name>
</gene>
<keyword evidence="4 6" id="KW-0732">Signal</keyword>
<feature type="chain" id="PRO_5045302851" evidence="6">
    <location>
        <begin position="24"/>
        <end position="175"/>
    </location>
</feature>